<keyword evidence="4 9" id="KW-0418">Kinase</keyword>
<keyword evidence="6 9" id="KW-0460">Magnesium</keyword>
<evidence type="ECO:0000256" key="10">
    <source>
        <dbReference type="NCBIfam" id="TIGR02152"/>
    </source>
</evidence>
<comment type="catalytic activity">
    <reaction evidence="9">
        <text>D-ribose + ATP = D-ribose 5-phosphate + ADP + H(+)</text>
        <dbReference type="Rhea" id="RHEA:13697"/>
        <dbReference type="ChEBI" id="CHEBI:15378"/>
        <dbReference type="ChEBI" id="CHEBI:30616"/>
        <dbReference type="ChEBI" id="CHEBI:47013"/>
        <dbReference type="ChEBI" id="CHEBI:78346"/>
        <dbReference type="ChEBI" id="CHEBI:456216"/>
        <dbReference type="EC" id="2.7.1.15"/>
    </reaction>
</comment>
<dbReference type="Pfam" id="PF00294">
    <property type="entry name" value="PfkB"/>
    <property type="match status" value="1"/>
</dbReference>
<feature type="binding site" evidence="9">
    <location>
        <begin position="13"/>
        <end position="15"/>
    </location>
    <ligand>
        <name>substrate</name>
    </ligand>
</feature>
<feature type="binding site" evidence="9">
    <location>
        <begin position="251"/>
        <end position="252"/>
    </location>
    <ligand>
        <name>ATP</name>
        <dbReference type="ChEBI" id="CHEBI:30616"/>
    </ligand>
</feature>
<feature type="binding site" evidence="9">
    <location>
        <position position="276"/>
    </location>
    <ligand>
        <name>ATP</name>
        <dbReference type="ChEBI" id="CHEBI:30616"/>
    </ligand>
</feature>
<comment type="subcellular location">
    <subcellularLocation>
        <location evidence="9">Cytoplasm</location>
    </subcellularLocation>
</comment>
<feature type="binding site" evidence="9">
    <location>
        <position position="285"/>
    </location>
    <ligand>
        <name>K(+)</name>
        <dbReference type="ChEBI" id="CHEBI:29103"/>
    </ligand>
</feature>
<keyword evidence="5 9" id="KW-0067">ATP-binding</keyword>
<evidence type="ECO:0000256" key="7">
    <source>
        <dbReference type="ARBA" id="ARBA00022958"/>
    </source>
</evidence>
<feature type="domain" description="Carbohydrate kinase PfkB" evidence="11">
    <location>
        <begin position="5"/>
        <end position="294"/>
    </location>
</feature>
<keyword evidence="3 9" id="KW-0547">Nucleotide-binding</keyword>
<evidence type="ECO:0000256" key="1">
    <source>
        <dbReference type="ARBA" id="ARBA00022679"/>
    </source>
</evidence>
<dbReference type="HAMAP" id="MF_01987">
    <property type="entry name" value="Ribokinase"/>
    <property type="match status" value="1"/>
</dbReference>
<feature type="binding site" evidence="9">
    <location>
        <position position="291"/>
    </location>
    <ligand>
        <name>K(+)</name>
        <dbReference type="ChEBI" id="CHEBI:29103"/>
    </ligand>
</feature>
<keyword evidence="2 9" id="KW-0479">Metal-binding</keyword>
<reference evidence="12 13" key="1">
    <citation type="journal article" date="2016" name="Nat. Commun.">
        <title>Thousands of microbial genomes shed light on interconnected biogeochemical processes in an aquifer system.</title>
        <authorList>
            <person name="Anantharaman K."/>
            <person name="Brown C.T."/>
            <person name="Hug L.A."/>
            <person name="Sharon I."/>
            <person name="Castelle C.J."/>
            <person name="Probst A.J."/>
            <person name="Thomas B.C."/>
            <person name="Singh A."/>
            <person name="Wilkins M.J."/>
            <person name="Karaoz U."/>
            <person name="Brodie E.L."/>
            <person name="Williams K.H."/>
            <person name="Hubbard S.S."/>
            <person name="Banfield J.F."/>
        </authorList>
    </citation>
    <scope>NUCLEOTIDE SEQUENCE [LARGE SCALE GENOMIC DNA]</scope>
    <source>
        <strain evidence="13">RIFCSPLOWO2_12_FULL_64_10</strain>
    </source>
</reference>
<feature type="binding site" evidence="9">
    <location>
        <position position="252"/>
    </location>
    <ligand>
        <name>substrate</name>
    </ligand>
</feature>
<dbReference type="GO" id="GO:0004747">
    <property type="term" value="F:ribokinase activity"/>
    <property type="evidence" value="ECO:0007669"/>
    <property type="project" value="UniProtKB-UniRule"/>
</dbReference>
<dbReference type="GO" id="GO:0005524">
    <property type="term" value="F:ATP binding"/>
    <property type="evidence" value="ECO:0007669"/>
    <property type="project" value="UniProtKB-UniRule"/>
</dbReference>
<keyword evidence="1 9" id="KW-0808">Transferase</keyword>
<dbReference type="CDD" id="cd01174">
    <property type="entry name" value="ribokinase"/>
    <property type="match status" value="1"/>
</dbReference>
<feature type="binding site" evidence="9">
    <location>
        <position position="142"/>
    </location>
    <ligand>
        <name>substrate</name>
    </ligand>
</feature>
<gene>
    <name evidence="9" type="primary">rbsK</name>
    <name evidence="12" type="ORF">A3F84_11300</name>
</gene>
<dbReference type="AlphaFoldDB" id="A0A1F6C6Z1"/>
<evidence type="ECO:0000256" key="8">
    <source>
        <dbReference type="ARBA" id="ARBA00023277"/>
    </source>
</evidence>
<dbReference type="SUPFAM" id="SSF53613">
    <property type="entry name" value="Ribokinase-like"/>
    <property type="match status" value="1"/>
</dbReference>
<evidence type="ECO:0000256" key="9">
    <source>
        <dbReference type="HAMAP-Rule" id="MF_01987"/>
    </source>
</evidence>
<feature type="binding site" evidence="9">
    <location>
        <position position="248"/>
    </location>
    <ligand>
        <name>K(+)</name>
        <dbReference type="ChEBI" id="CHEBI:29103"/>
    </ligand>
</feature>
<keyword evidence="7 9" id="KW-0630">Potassium</keyword>
<dbReference type="EMBL" id="MFKF01000393">
    <property type="protein sequence ID" value="OGG44910.1"/>
    <property type="molecule type" value="Genomic_DNA"/>
</dbReference>
<evidence type="ECO:0000256" key="2">
    <source>
        <dbReference type="ARBA" id="ARBA00022723"/>
    </source>
</evidence>
<keyword evidence="9" id="KW-0963">Cytoplasm</keyword>
<dbReference type="GO" id="GO:0046872">
    <property type="term" value="F:metal ion binding"/>
    <property type="evidence" value="ECO:0007669"/>
    <property type="project" value="UniProtKB-KW"/>
</dbReference>
<dbReference type="PANTHER" id="PTHR10584:SF166">
    <property type="entry name" value="RIBOKINASE"/>
    <property type="match status" value="1"/>
</dbReference>
<dbReference type="InterPro" id="IPR002139">
    <property type="entry name" value="Ribo/fructo_kinase"/>
</dbReference>
<feature type="binding site" evidence="9">
    <location>
        <position position="246"/>
    </location>
    <ligand>
        <name>K(+)</name>
        <dbReference type="ChEBI" id="CHEBI:29103"/>
    </ligand>
</feature>
<comment type="pathway">
    <text evidence="9">Carbohydrate metabolism; D-ribose degradation; D-ribose 5-phosphate from beta-D-ribopyranose: step 2/2.</text>
</comment>
<evidence type="ECO:0000256" key="6">
    <source>
        <dbReference type="ARBA" id="ARBA00022842"/>
    </source>
</evidence>
<comment type="activity regulation">
    <text evidence="9">Activated by a monovalent cation that binds near, but not in, the active site. The most likely occupant of the site in vivo is potassium. Ion binding induces a conformational change that may alter substrate affinity.</text>
</comment>
<evidence type="ECO:0000313" key="13">
    <source>
        <dbReference type="Proteomes" id="UP000178606"/>
    </source>
</evidence>
<evidence type="ECO:0000313" key="12">
    <source>
        <dbReference type="EMBL" id="OGG44910.1"/>
    </source>
</evidence>
<dbReference type="PRINTS" id="PR00990">
    <property type="entry name" value="RIBOKINASE"/>
</dbReference>
<dbReference type="PANTHER" id="PTHR10584">
    <property type="entry name" value="SUGAR KINASE"/>
    <property type="match status" value="1"/>
</dbReference>
<evidence type="ECO:0000256" key="4">
    <source>
        <dbReference type="ARBA" id="ARBA00022777"/>
    </source>
</evidence>
<evidence type="ECO:0000259" key="11">
    <source>
        <dbReference type="Pfam" id="PF00294"/>
    </source>
</evidence>
<dbReference type="InterPro" id="IPR011611">
    <property type="entry name" value="PfkB_dom"/>
</dbReference>
<sequence>MRSPRLVVVGSANTDLVVQADRLPTPGETVLGGDLITAQGGKGANQAVAAARLRAEVAFVARIGGDAFGRGTLEALRREGLDIRHVAQDPEAPSGVAMIVIGPGGQNLIAVAPGANRRLSAGDVEAAGAAFSGARVVLIELETPVEAGLAAARLGRQAGARVILNPAPAPSNPLPDALFEAVDILTPNETEAAVLSGQETPEGAAEALLGWGVDTVIITLGEAGALVATRAGPAQRIPGFQVEAVDATAAGDAFNGGLAVALGRGEALIEAVRYAHAVAALTVTRLGAQPSLPTADEVKEFLSKGA</sequence>
<comment type="caution">
    <text evidence="12">The sequence shown here is derived from an EMBL/GenBank/DDBJ whole genome shotgun (WGS) entry which is preliminary data.</text>
</comment>
<comment type="similarity">
    <text evidence="9">Belongs to the carbohydrate kinase PfkB family. Ribokinase subfamily.</text>
</comment>
<dbReference type="InterPro" id="IPR011877">
    <property type="entry name" value="Ribokinase"/>
</dbReference>
<dbReference type="Proteomes" id="UP000178606">
    <property type="component" value="Unassembled WGS sequence"/>
</dbReference>
<evidence type="ECO:0000256" key="3">
    <source>
        <dbReference type="ARBA" id="ARBA00022741"/>
    </source>
</evidence>
<dbReference type="GO" id="GO:0019303">
    <property type="term" value="P:D-ribose catabolic process"/>
    <property type="evidence" value="ECO:0007669"/>
    <property type="project" value="UniProtKB-UniRule"/>
</dbReference>
<feature type="binding site" evidence="9">
    <location>
        <position position="188"/>
    </location>
    <ligand>
        <name>ATP</name>
        <dbReference type="ChEBI" id="CHEBI:30616"/>
    </ligand>
</feature>
<accession>A0A1F6C6Z1</accession>
<comment type="function">
    <text evidence="9">Catalyzes the phosphorylation of ribose at O-5 in a reaction requiring ATP and magnesium. The resulting D-ribose-5-phosphate can then be used either for sythesis of nucleotides, histidine, and tryptophan, or as a component of the pentose phosphate pathway.</text>
</comment>
<comment type="cofactor">
    <cofactor evidence="9">
        <name>Mg(2+)</name>
        <dbReference type="ChEBI" id="CHEBI:18420"/>
    </cofactor>
    <text evidence="9">Requires a divalent cation, most likely magnesium in vivo, as an electrophilic catalyst to aid phosphoryl group transfer. It is the chelate of the metal and the nucleotide that is the actual substrate.</text>
</comment>
<feature type="binding site" evidence="9">
    <location>
        <position position="287"/>
    </location>
    <ligand>
        <name>K(+)</name>
        <dbReference type="ChEBI" id="CHEBI:29103"/>
    </ligand>
</feature>
<name>A0A1F6C6Z1_HANXR</name>
<protein>
    <recommendedName>
        <fullName evidence="9 10">Ribokinase</fullName>
        <shortName evidence="9">RK</shortName>
        <ecNumber evidence="9 10">2.7.1.15</ecNumber>
    </recommendedName>
</protein>
<feature type="binding site" evidence="9">
    <location>
        <begin position="219"/>
        <end position="224"/>
    </location>
    <ligand>
        <name>ATP</name>
        <dbReference type="ChEBI" id="CHEBI:30616"/>
    </ligand>
</feature>
<feature type="binding site" evidence="9">
    <location>
        <position position="282"/>
    </location>
    <ligand>
        <name>K(+)</name>
        <dbReference type="ChEBI" id="CHEBI:29103"/>
    </ligand>
</feature>
<dbReference type="EC" id="2.7.1.15" evidence="9 10"/>
<dbReference type="Gene3D" id="3.40.1190.20">
    <property type="match status" value="1"/>
</dbReference>
<keyword evidence="8 9" id="KW-0119">Carbohydrate metabolism</keyword>
<comment type="subunit">
    <text evidence="9">Homodimer.</text>
</comment>
<dbReference type="GO" id="GO:0005829">
    <property type="term" value="C:cytosol"/>
    <property type="evidence" value="ECO:0007669"/>
    <property type="project" value="TreeGrafter"/>
</dbReference>
<dbReference type="InterPro" id="IPR029056">
    <property type="entry name" value="Ribokinase-like"/>
</dbReference>
<proteinExistence type="inferred from homology"/>
<feature type="active site" description="Proton acceptor" evidence="9">
    <location>
        <position position="252"/>
    </location>
</feature>
<organism evidence="12 13">
    <name type="scientific">Handelsmanbacteria sp. (strain RIFCSPLOWO2_12_FULL_64_10)</name>
    <dbReference type="NCBI Taxonomy" id="1817868"/>
    <lineage>
        <taxon>Bacteria</taxon>
        <taxon>Candidatus Handelsmaniibacteriota</taxon>
    </lineage>
</organism>
<comment type="caution">
    <text evidence="9">Lacks conserved residue(s) required for the propagation of feature annotation.</text>
</comment>
<feature type="binding site" evidence="9">
    <location>
        <begin position="41"/>
        <end position="45"/>
    </location>
    <ligand>
        <name>substrate</name>
    </ligand>
</feature>
<evidence type="ECO:0000256" key="5">
    <source>
        <dbReference type="ARBA" id="ARBA00022840"/>
    </source>
</evidence>
<dbReference type="UniPathway" id="UPA00916">
    <property type="reaction ID" value="UER00889"/>
</dbReference>
<dbReference type="NCBIfam" id="TIGR02152">
    <property type="entry name" value="D_ribokin_bact"/>
    <property type="match status" value="1"/>
</dbReference>